<sequence length="214" mass="24403">MAECEKYTINLGDIALGNGTYLKNDNVMTMNTDHRPDLLSLYQRMFPAVARHVAKWGGTVEEAKDIFHDALIVYYEKATLGTMVHCRNNEAYVFGVARHLWIKRYAQNQRHASLDQLMAGYEVTDIGLDWQSDGAEEEMTATTGKQIMQVLRAAGQKCMELLTAFYYEKLDMQTLADRFGFSGTRSATVQKFKCLQKVKKVVKEKSLQYEDFVG</sequence>
<evidence type="ECO:0000313" key="1">
    <source>
        <dbReference type="EMBL" id="GGH04447.1"/>
    </source>
</evidence>
<keyword evidence="2" id="KW-1185">Reference proteome</keyword>
<organism evidence="1 2">
    <name type="scientific">Parapedobacter pyrenivorans</name>
    <dbReference type="NCBI Taxonomy" id="1305674"/>
    <lineage>
        <taxon>Bacteria</taxon>
        <taxon>Pseudomonadati</taxon>
        <taxon>Bacteroidota</taxon>
        <taxon>Sphingobacteriia</taxon>
        <taxon>Sphingobacteriales</taxon>
        <taxon>Sphingobacteriaceae</taxon>
        <taxon>Parapedobacter</taxon>
    </lineage>
</organism>
<comment type="caution">
    <text evidence="1">The sequence shown here is derived from an EMBL/GenBank/DDBJ whole genome shotgun (WGS) entry which is preliminary data.</text>
</comment>
<reference evidence="1" key="2">
    <citation type="submission" date="2020-09" db="EMBL/GenBank/DDBJ databases">
        <authorList>
            <person name="Sun Q."/>
            <person name="Zhou Y."/>
        </authorList>
    </citation>
    <scope>NUCLEOTIDE SEQUENCE</scope>
    <source>
        <strain evidence="1">CGMCC 1.12195</strain>
    </source>
</reference>
<dbReference type="AlphaFoldDB" id="A0A917I2W1"/>
<protein>
    <recommendedName>
        <fullName evidence="3">RNA polymerase sigma factor, sigma-70 family</fullName>
    </recommendedName>
</protein>
<dbReference type="SUPFAM" id="SSF88946">
    <property type="entry name" value="Sigma2 domain of RNA polymerase sigma factors"/>
    <property type="match status" value="1"/>
</dbReference>
<dbReference type="Proteomes" id="UP000660862">
    <property type="component" value="Unassembled WGS sequence"/>
</dbReference>
<accession>A0A917I2W1</accession>
<dbReference type="EMBL" id="BMER01000007">
    <property type="protein sequence ID" value="GGH04447.1"/>
    <property type="molecule type" value="Genomic_DNA"/>
</dbReference>
<dbReference type="GO" id="GO:0003700">
    <property type="term" value="F:DNA-binding transcription factor activity"/>
    <property type="evidence" value="ECO:0007669"/>
    <property type="project" value="InterPro"/>
</dbReference>
<dbReference type="Gene3D" id="1.10.1740.10">
    <property type="match status" value="1"/>
</dbReference>
<dbReference type="InterPro" id="IPR013325">
    <property type="entry name" value="RNA_pol_sigma_r2"/>
</dbReference>
<evidence type="ECO:0008006" key="3">
    <source>
        <dbReference type="Google" id="ProtNLM"/>
    </source>
</evidence>
<evidence type="ECO:0000313" key="2">
    <source>
        <dbReference type="Proteomes" id="UP000660862"/>
    </source>
</evidence>
<dbReference type="GO" id="GO:0006352">
    <property type="term" value="P:DNA-templated transcription initiation"/>
    <property type="evidence" value="ECO:0007669"/>
    <property type="project" value="InterPro"/>
</dbReference>
<reference evidence="1" key="1">
    <citation type="journal article" date="2014" name="Int. J. Syst. Evol. Microbiol.">
        <title>Complete genome sequence of Corynebacterium casei LMG S-19264T (=DSM 44701T), isolated from a smear-ripened cheese.</title>
        <authorList>
            <consortium name="US DOE Joint Genome Institute (JGI-PGF)"/>
            <person name="Walter F."/>
            <person name="Albersmeier A."/>
            <person name="Kalinowski J."/>
            <person name="Ruckert C."/>
        </authorList>
    </citation>
    <scope>NUCLEOTIDE SEQUENCE</scope>
    <source>
        <strain evidence="1">CGMCC 1.12195</strain>
    </source>
</reference>
<proteinExistence type="predicted"/>
<name>A0A917I2W1_9SPHI</name>
<gene>
    <name evidence="1" type="ORF">GCM10007415_45950</name>
</gene>